<protein>
    <recommendedName>
        <fullName evidence="3">Cell division protein FtsL</fullName>
    </recommendedName>
</protein>
<name>A0A381SA90_9ZZZZ</name>
<evidence type="ECO:0000256" key="1">
    <source>
        <dbReference type="SAM" id="Phobius"/>
    </source>
</evidence>
<dbReference type="EMBL" id="UINC01002854">
    <property type="protein sequence ID" value="SVA00946.1"/>
    <property type="molecule type" value="Genomic_DNA"/>
</dbReference>
<feature type="transmembrane region" description="Helical" evidence="1">
    <location>
        <begin position="6"/>
        <end position="28"/>
    </location>
</feature>
<feature type="non-terminal residue" evidence="2">
    <location>
        <position position="1"/>
    </location>
</feature>
<keyword evidence="1" id="KW-0472">Membrane</keyword>
<reference evidence="2" key="1">
    <citation type="submission" date="2018-05" db="EMBL/GenBank/DDBJ databases">
        <authorList>
            <person name="Lanie J.A."/>
            <person name="Ng W.-L."/>
            <person name="Kazmierczak K.M."/>
            <person name="Andrzejewski T.M."/>
            <person name="Davidsen T.M."/>
            <person name="Wayne K.J."/>
            <person name="Tettelin H."/>
            <person name="Glass J.I."/>
            <person name="Rusch D."/>
            <person name="Podicherti R."/>
            <person name="Tsui H.-C.T."/>
            <person name="Winkler M.E."/>
        </authorList>
    </citation>
    <scope>NUCLEOTIDE SEQUENCE</scope>
</reference>
<keyword evidence="1" id="KW-1133">Transmembrane helix</keyword>
<accession>A0A381SA90</accession>
<gene>
    <name evidence="2" type="ORF">METZ01_LOCUS53800</name>
</gene>
<sequence length="96" mass="11147">VFRSLIFISVMIFLGIKVYHYTVIYEVINLEKEFSKLGPLIVEEIEKQNLLEAEWAILTSPENLKRLAEKNSNELKLEPIRGDQITVSDSEFFEGE</sequence>
<evidence type="ECO:0008006" key="3">
    <source>
        <dbReference type="Google" id="ProtNLM"/>
    </source>
</evidence>
<evidence type="ECO:0000313" key="2">
    <source>
        <dbReference type="EMBL" id="SVA00946.1"/>
    </source>
</evidence>
<organism evidence="2">
    <name type="scientific">marine metagenome</name>
    <dbReference type="NCBI Taxonomy" id="408172"/>
    <lineage>
        <taxon>unclassified sequences</taxon>
        <taxon>metagenomes</taxon>
        <taxon>ecological metagenomes</taxon>
    </lineage>
</organism>
<dbReference type="AlphaFoldDB" id="A0A381SA90"/>
<keyword evidence="1" id="KW-0812">Transmembrane</keyword>
<proteinExistence type="predicted"/>